<dbReference type="InterPro" id="IPR011059">
    <property type="entry name" value="Metal-dep_hydrolase_composite"/>
</dbReference>
<dbReference type="AlphaFoldDB" id="A0A9X3CGC4"/>
<dbReference type="Pfam" id="PF07969">
    <property type="entry name" value="Amidohydro_3"/>
    <property type="match status" value="1"/>
</dbReference>
<feature type="signal peptide" evidence="1">
    <location>
        <begin position="1"/>
        <end position="20"/>
    </location>
</feature>
<protein>
    <submittedName>
        <fullName evidence="3">Amidohydrolase</fullName>
    </submittedName>
</protein>
<dbReference type="Gene3D" id="3.20.20.140">
    <property type="entry name" value="Metal-dependent hydrolases"/>
    <property type="match status" value="1"/>
</dbReference>
<feature type="non-terminal residue" evidence="3">
    <location>
        <position position="524"/>
    </location>
</feature>
<feature type="domain" description="Amidohydrolase 3" evidence="2">
    <location>
        <begin position="67"/>
        <end position="524"/>
    </location>
</feature>
<comment type="caution">
    <text evidence="3">The sequence shown here is derived from an EMBL/GenBank/DDBJ whole genome shotgun (WGS) entry which is preliminary data.</text>
</comment>
<evidence type="ECO:0000313" key="4">
    <source>
        <dbReference type="Proteomes" id="UP001155586"/>
    </source>
</evidence>
<evidence type="ECO:0000256" key="1">
    <source>
        <dbReference type="SAM" id="SignalP"/>
    </source>
</evidence>
<sequence length="524" mass="57277">MIQFQRLLISLIATSSFAHANGQADSLLINANIYGHPTANSVAITQGKISYIGSADGAATLKGSETEIIDLGNAFLLPGFIDNHNHVFEAASEAGGSCELSEGGTLSEQVPYLKDCREMSPTSGWITGYGFTIENLLSSQDETTPLEVLDSLFPNQPVVFMEQTSHSMWVNSLAFELSGFNHESIDPPGGKILKTKSGKFNGILLDNAGDIVMETAWNSLPNQFDQSYQGLMAGLEEAAAHGITTIGDGRLYWKRGWLEVWKAAEKSGDLTARVSLRPWIYPEVGNKNQLEYLESIFTDDHSNLLLVNQVKMYSDGILVNGTAKVLVPYLTTYIPNQPYGLNYISPKDMTNWLSELAQIGYSAHIHAIGDGAVRESLNAVEAMREKGQQQRYTLTHVELVDKADVPRFAKLNVTADFQVGSDYVAYNDHTWAEAIIGIKKAKSMMNLSTMFDHQVNVTLSSDWNVHDINPLVGIANSMKMKPYGLPDINAAIDAYTINAAYSLGLEELTGSIDLGKSADFVVLS</sequence>
<organism evidence="3 4">
    <name type="scientific">Vibrio paucivorans</name>
    <dbReference type="NCBI Taxonomy" id="2829489"/>
    <lineage>
        <taxon>Bacteria</taxon>
        <taxon>Pseudomonadati</taxon>
        <taxon>Pseudomonadota</taxon>
        <taxon>Gammaproteobacteria</taxon>
        <taxon>Vibrionales</taxon>
        <taxon>Vibrionaceae</taxon>
        <taxon>Vibrio</taxon>
    </lineage>
</organism>
<dbReference type="PANTHER" id="PTHR22642:SF2">
    <property type="entry name" value="PROTEIN LONG AFTER FAR-RED 3"/>
    <property type="match status" value="1"/>
</dbReference>
<keyword evidence="1" id="KW-0732">Signal</keyword>
<reference evidence="3" key="1">
    <citation type="submission" date="2022-02" db="EMBL/GenBank/DDBJ databases">
        <title>Vibrio sp. nov., a new bacterium isolated from Bohai sea, China.</title>
        <authorList>
            <person name="Yuan Y."/>
        </authorList>
    </citation>
    <scope>NUCLEOTIDE SEQUENCE</scope>
    <source>
        <strain evidence="3">DBSS07</strain>
    </source>
</reference>
<dbReference type="PANTHER" id="PTHR22642">
    <property type="entry name" value="IMIDAZOLONEPROPIONASE"/>
    <property type="match status" value="1"/>
</dbReference>
<dbReference type="InterPro" id="IPR013108">
    <property type="entry name" value="Amidohydro_3"/>
</dbReference>
<gene>
    <name evidence="3" type="ORF">MD483_16180</name>
</gene>
<accession>A0A9X3CGC4</accession>
<dbReference type="Proteomes" id="UP001155586">
    <property type="component" value="Unassembled WGS sequence"/>
</dbReference>
<dbReference type="Gene3D" id="2.30.40.10">
    <property type="entry name" value="Urease, subunit C, domain 1"/>
    <property type="match status" value="1"/>
</dbReference>
<name>A0A9X3CGC4_9VIBR</name>
<keyword evidence="4" id="KW-1185">Reference proteome</keyword>
<dbReference type="SUPFAM" id="SSF51556">
    <property type="entry name" value="Metallo-dependent hydrolases"/>
    <property type="match status" value="1"/>
</dbReference>
<dbReference type="SUPFAM" id="SSF51338">
    <property type="entry name" value="Composite domain of metallo-dependent hydrolases"/>
    <property type="match status" value="1"/>
</dbReference>
<dbReference type="CDD" id="cd01300">
    <property type="entry name" value="YtcJ_like"/>
    <property type="match status" value="1"/>
</dbReference>
<dbReference type="InterPro" id="IPR032466">
    <property type="entry name" value="Metal_Hydrolase"/>
</dbReference>
<feature type="chain" id="PRO_5040805830" evidence="1">
    <location>
        <begin position="21"/>
        <end position="524"/>
    </location>
</feature>
<dbReference type="Gene3D" id="3.10.310.70">
    <property type="match status" value="1"/>
</dbReference>
<evidence type="ECO:0000313" key="3">
    <source>
        <dbReference type="EMBL" id="MCW8335357.1"/>
    </source>
</evidence>
<evidence type="ECO:0000259" key="2">
    <source>
        <dbReference type="Pfam" id="PF07969"/>
    </source>
</evidence>
<dbReference type="EMBL" id="JAKRRX010000108">
    <property type="protein sequence ID" value="MCW8335357.1"/>
    <property type="molecule type" value="Genomic_DNA"/>
</dbReference>
<dbReference type="GO" id="GO:0016810">
    <property type="term" value="F:hydrolase activity, acting on carbon-nitrogen (but not peptide) bonds"/>
    <property type="evidence" value="ECO:0007669"/>
    <property type="project" value="InterPro"/>
</dbReference>
<dbReference type="RefSeq" id="WP_265688552.1">
    <property type="nucleotide sequence ID" value="NZ_JAKRRX010000108.1"/>
</dbReference>
<proteinExistence type="predicted"/>
<dbReference type="InterPro" id="IPR033932">
    <property type="entry name" value="YtcJ-like"/>
</dbReference>